<keyword evidence="13" id="KW-0472">Membrane</keyword>
<feature type="compositionally biased region" description="Basic and acidic residues" evidence="18">
    <location>
        <begin position="208"/>
        <end position="219"/>
    </location>
</feature>
<evidence type="ECO:0000256" key="2">
    <source>
        <dbReference type="ARBA" id="ARBA00004347"/>
    </source>
</evidence>
<comment type="similarity">
    <text evidence="4">Belongs to the adaptor complexes small subunit family.</text>
</comment>
<keyword evidence="12" id="KW-0333">Golgi apparatus</keyword>
<feature type="region of interest" description="Disordered" evidence="18">
    <location>
        <begin position="162"/>
        <end position="186"/>
    </location>
</feature>
<dbReference type="SUPFAM" id="SSF64356">
    <property type="entry name" value="SNARE-like"/>
    <property type="match status" value="1"/>
</dbReference>
<evidence type="ECO:0000256" key="11">
    <source>
        <dbReference type="ARBA" id="ARBA00022927"/>
    </source>
</evidence>
<dbReference type="InterPro" id="IPR011012">
    <property type="entry name" value="Longin-like_dom_sf"/>
</dbReference>
<feature type="domain" description="AP complex mu/sigma subunit" evidence="19">
    <location>
        <begin position="537"/>
        <end position="676"/>
    </location>
</feature>
<keyword evidence="10" id="KW-0931">ER-Golgi transport</keyword>
<feature type="region of interest" description="Disordered" evidence="18">
    <location>
        <begin position="1"/>
        <end position="87"/>
    </location>
</feature>
<dbReference type="PANTHER" id="PTHR14440">
    <property type="entry name" value="DNA-DIRECTED RNA POLYMERASE I SUBUNIT RPA49"/>
    <property type="match status" value="1"/>
</dbReference>
<feature type="compositionally biased region" description="Pro residues" evidence="18">
    <location>
        <begin position="30"/>
        <end position="39"/>
    </location>
</feature>
<keyword evidence="14" id="KW-0804">Transcription</keyword>
<keyword evidence="16" id="KW-0968">Cytoplasmic vesicle</keyword>
<dbReference type="GO" id="GO:0015031">
    <property type="term" value="P:protein transport"/>
    <property type="evidence" value="ECO:0007669"/>
    <property type="project" value="UniProtKB-KW"/>
</dbReference>
<gene>
    <name evidence="20" type="ORF">CJ030_MR3G026269</name>
</gene>
<dbReference type="GO" id="GO:0003677">
    <property type="term" value="F:DNA binding"/>
    <property type="evidence" value="ECO:0007669"/>
    <property type="project" value="InterPro"/>
</dbReference>
<evidence type="ECO:0000256" key="7">
    <source>
        <dbReference type="ARBA" id="ARBA00022448"/>
    </source>
</evidence>
<dbReference type="FunFam" id="3.30.450.60:FF:000014">
    <property type="entry name" value="Coatomer subunit zeta-2"/>
    <property type="match status" value="1"/>
</dbReference>
<evidence type="ECO:0000256" key="18">
    <source>
        <dbReference type="SAM" id="MobiDB-lite"/>
    </source>
</evidence>
<evidence type="ECO:0000256" key="14">
    <source>
        <dbReference type="ARBA" id="ARBA00023163"/>
    </source>
</evidence>
<protein>
    <submittedName>
        <fullName evidence="20">Coatomer subunit zeta-2</fullName>
    </submittedName>
</protein>
<dbReference type="OrthoDB" id="532500at2759"/>
<keyword evidence="7" id="KW-0813">Transport</keyword>
<evidence type="ECO:0000313" key="21">
    <source>
        <dbReference type="Proteomes" id="UP000516437"/>
    </source>
</evidence>
<evidence type="ECO:0000256" key="8">
    <source>
        <dbReference type="ARBA" id="ARBA00022478"/>
    </source>
</evidence>
<keyword evidence="15" id="KW-0539">Nucleus</keyword>
<comment type="similarity">
    <text evidence="5">Belongs to the eukaryotic RPA49/POLR1E RNA polymerase subunit family.</text>
</comment>
<keyword evidence="11" id="KW-0653">Protein transport</keyword>
<evidence type="ECO:0000256" key="5">
    <source>
        <dbReference type="ARBA" id="ARBA00009430"/>
    </source>
</evidence>
<evidence type="ECO:0000256" key="10">
    <source>
        <dbReference type="ARBA" id="ARBA00022892"/>
    </source>
</evidence>
<comment type="subcellular location">
    <subcellularLocation>
        <location evidence="2">Cytoplasmic vesicle</location>
        <location evidence="2">COPI-coated vesicle membrane</location>
        <topology evidence="2">Peripheral membrane protein</topology>
        <orientation evidence="2">Cytoplasmic side</orientation>
    </subcellularLocation>
    <subcellularLocation>
        <location evidence="1">Golgi apparatus membrane</location>
        <topology evidence="1">Peripheral membrane protein</topology>
        <orientation evidence="1">Cytoplasmic side</orientation>
    </subcellularLocation>
    <subcellularLocation>
        <location evidence="3">Nucleus</location>
        <location evidence="3">Nucleolus</location>
    </subcellularLocation>
</comment>
<comment type="subunit">
    <text evidence="6">Oligomeric complex that consists of at least the alpha, beta, beta', gamma, delta, epsilon and zeta subunits.</text>
</comment>
<keyword evidence="8" id="KW-0240">DNA-directed RNA polymerase</keyword>
<dbReference type="GO" id="GO:0016192">
    <property type="term" value="P:vesicle-mediated transport"/>
    <property type="evidence" value="ECO:0007669"/>
    <property type="project" value="UniProtKB-KW"/>
</dbReference>
<comment type="caution">
    <text evidence="20">The sequence shown here is derived from an EMBL/GenBank/DDBJ whole genome shotgun (WGS) entry which is preliminary data.</text>
</comment>
<dbReference type="AlphaFoldDB" id="A0A6A1VZI7"/>
<dbReference type="GO" id="GO:0000428">
    <property type="term" value="C:DNA-directed RNA polymerase complex"/>
    <property type="evidence" value="ECO:0007669"/>
    <property type="project" value="UniProtKB-KW"/>
</dbReference>
<dbReference type="GO" id="GO:0006351">
    <property type="term" value="P:DNA-templated transcription"/>
    <property type="evidence" value="ECO:0007669"/>
    <property type="project" value="InterPro"/>
</dbReference>
<reference evidence="20 21" key="1">
    <citation type="journal article" date="2019" name="Plant Biotechnol. J.">
        <title>The red bayberry genome and genetic basis of sex determination.</title>
        <authorList>
            <person name="Jia H.M."/>
            <person name="Jia H.J."/>
            <person name="Cai Q.L."/>
            <person name="Wang Y."/>
            <person name="Zhao H.B."/>
            <person name="Yang W.F."/>
            <person name="Wang G.Y."/>
            <person name="Li Y.H."/>
            <person name="Zhan D.L."/>
            <person name="Shen Y.T."/>
            <person name="Niu Q.F."/>
            <person name="Chang L."/>
            <person name="Qiu J."/>
            <person name="Zhao L."/>
            <person name="Xie H.B."/>
            <person name="Fu W.Y."/>
            <person name="Jin J."/>
            <person name="Li X.W."/>
            <person name="Jiao Y."/>
            <person name="Zhou C.C."/>
            <person name="Tu T."/>
            <person name="Chai C.Y."/>
            <person name="Gao J.L."/>
            <person name="Fan L.J."/>
            <person name="van de Weg E."/>
            <person name="Wang J.Y."/>
            <person name="Gao Z.S."/>
        </authorList>
    </citation>
    <scope>NUCLEOTIDE SEQUENCE [LARGE SCALE GENOMIC DNA]</scope>
    <source>
        <tissue evidence="20">Leaves</tissue>
    </source>
</reference>
<evidence type="ECO:0000256" key="6">
    <source>
        <dbReference type="ARBA" id="ARBA00011775"/>
    </source>
</evidence>
<dbReference type="Pfam" id="PF01217">
    <property type="entry name" value="Clat_adaptor_s"/>
    <property type="match status" value="1"/>
</dbReference>
<dbReference type="CDD" id="cd14829">
    <property type="entry name" value="Zeta-COP"/>
    <property type="match status" value="1"/>
</dbReference>
<evidence type="ECO:0000256" key="12">
    <source>
        <dbReference type="ARBA" id="ARBA00023034"/>
    </source>
</evidence>
<dbReference type="GO" id="GO:0000139">
    <property type="term" value="C:Golgi membrane"/>
    <property type="evidence" value="ECO:0007669"/>
    <property type="project" value="UniProtKB-SubCell"/>
</dbReference>
<evidence type="ECO:0000256" key="16">
    <source>
        <dbReference type="ARBA" id="ARBA00023329"/>
    </source>
</evidence>
<evidence type="ECO:0000256" key="1">
    <source>
        <dbReference type="ARBA" id="ARBA00004255"/>
    </source>
</evidence>
<evidence type="ECO:0000259" key="19">
    <source>
        <dbReference type="Pfam" id="PF01217"/>
    </source>
</evidence>
<dbReference type="EMBL" id="RXIC02000021">
    <property type="protein sequence ID" value="KAB1218389.1"/>
    <property type="molecule type" value="Genomic_DNA"/>
</dbReference>
<feature type="region of interest" description="Disordered" evidence="18">
    <location>
        <begin position="200"/>
        <end position="219"/>
    </location>
</feature>
<comment type="function">
    <text evidence="17">The coatomer is a cytosolic protein complex that binds to dilysine motifs and reversibly associates with Golgi non-clathrin-coated vesicles, which further mediate biosynthetic protein transport from the ER, via the Golgi up to the trans Golgi network. Coatomer complex is required for budding from Golgi membranes, and is essential for the retrograde Golgi-to-ER transport of dilysine-tagged proteins. The zeta subunit may be involved in regulating the coat assembly and, hence, the rate of biosynthetic protein transport due to its association-dissociation properties with the coatomer complex.</text>
</comment>
<evidence type="ECO:0000313" key="20">
    <source>
        <dbReference type="EMBL" id="KAB1218389.1"/>
    </source>
</evidence>
<evidence type="ECO:0000256" key="15">
    <source>
        <dbReference type="ARBA" id="ARBA00023242"/>
    </source>
</evidence>
<evidence type="ECO:0000256" key="17">
    <source>
        <dbReference type="ARBA" id="ARBA00045555"/>
    </source>
</evidence>
<dbReference type="InterPro" id="IPR022775">
    <property type="entry name" value="AP_mu_sigma_su"/>
</dbReference>
<dbReference type="Pfam" id="PF06870">
    <property type="entry name" value="RNA_pol_I_A49"/>
    <property type="match status" value="2"/>
</dbReference>
<evidence type="ECO:0000256" key="13">
    <source>
        <dbReference type="ARBA" id="ARBA00023136"/>
    </source>
</evidence>
<feature type="compositionally biased region" description="Basic residues" evidence="18">
    <location>
        <begin position="19"/>
        <end position="29"/>
    </location>
</feature>
<dbReference type="InterPro" id="IPR009668">
    <property type="entry name" value="RNA_pol-assoc_fac_A49-like"/>
</dbReference>
<name>A0A6A1VZI7_9ROSI</name>
<proteinExistence type="inferred from homology"/>
<keyword evidence="21" id="KW-1185">Reference proteome</keyword>
<dbReference type="Proteomes" id="UP000516437">
    <property type="component" value="Chromosome 3"/>
</dbReference>
<dbReference type="GO" id="GO:0005730">
    <property type="term" value="C:nucleolus"/>
    <property type="evidence" value="ECO:0007669"/>
    <property type="project" value="UniProtKB-SubCell"/>
</dbReference>
<evidence type="ECO:0000256" key="9">
    <source>
        <dbReference type="ARBA" id="ARBA00022490"/>
    </source>
</evidence>
<organism evidence="20 21">
    <name type="scientific">Morella rubra</name>
    <name type="common">Chinese bayberry</name>
    <dbReference type="NCBI Taxonomy" id="262757"/>
    <lineage>
        <taxon>Eukaryota</taxon>
        <taxon>Viridiplantae</taxon>
        <taxon>Streptophyta</taxon>
        <taxon>Embryophyta</taxon>
        <taxon>Tracheophyta</taxon>
        <taxon>Spermatophyta</taxon>
        <taxon>Magnoliopsida</taxon>
        <taxon>eudicotyledons</taxon>
        <taxon>Gunneridae</taxon>
        <taxon>Pentapetalae</taxon>
        <taxon>rosids</taxon>
        <taxon>fabids</taxon>
        <taxon>Fagales</taxon>
        <taxon>Myricaceae</taxon>
        <taxon>Morella</taxon>
    </lineage>
</organism>
<dbReference type="Gene3D" id="3.30.450.60">
    <property type="match status" value="1"/>
</dbReference>
<dbReference type="GO" id="GO:0030663">
    <property type="term" value="C:COPI-coated vesicle membrane"/>
    <property type="evidence" value="ECO:0007669"/>
    <property type="project" value="UniProtKB-SubCell"/>
</dbReference>
<evidence type="ECO:0000256" key="3">
    <source>
        <dbReference type="ARBA" id="ARBA00004604"/>
    </source>
</evidence>
<evidence type="ECO:0000256" key="4">
    <source>
        <dbReference type="ARBA" id="ARBA00006972"/>
    </source>
</evidence>
<sequence>MNSDTEDTKYQLNQNHGTPTKKKKKKHRAPPPSPPPPASSSPIVQAKVQVVHGDPQKSPPFVGYFPSGYNPSKKYDGSNSKETGSPRVQVYRSQKWPKRFQMVVSPTGSNVDFVGTNYSGEATAGQQCRYAVGVFDKEAQTLKIVPVACDKIFRLEPKVRGLESADKEPESSVKEEVSARQKADRMNELTSLYGTKKSIKEAKKKHSLKQEDNPKSQEELDGKIKEVKINKEALESTDSHIARNVPPYNASATSPQEAYPLDKIILKGEWDFLEDIFQLLQAGPCRSYSFRAVLSIEAEAKKKHSLKQEDNPKSQEELDGKIKEVKINKEALESTDSHIARNVPPYNASATSPQEAYPLDKIILKGEWDFLEDIFQLLQVGTEVASNTYPTFVCNRIRKLQEFQDEEDKMTLSCIFSYITHLIKFKDQHSMDGVSSAKGHKIPSILFQKFSTIFSPVSKRLSAEMNDLLISYVLVLTLYADEFQTDPSDIAKDLRMSSVKLRVHFEHLGCKLSRKNNLLLFTLPVPLQFPMELCPFVKNILLLDSEGKRVAVKYYSDDWPTNSSKLAFEKSVFTKTMKSNARVEADISMFENNIVIYKFIQDLHFFVTGGDDENELVLATVLQGFFDAVALLLRSNVEKREALENLDLILLCLDEIVDGGMILETDASVIAGKVATHSMDADAPLSEQTITQAWATARDHLTRTLLR</sequence>
<keyword evidence="9" id="KW-0963">Cytoplasm</keyword>
<accession>A0A6A1VZI7</accession>